<gene>
    <name evidence="1" type="ORF">N7U68_09620</name>
</gene>
<keyword evidence="2" id="KW-1185">Reference proteome</keyword>
<organism evidence="1 2">
    <name type="scientific">Roseovarius pelagicus</name>
    <dbReference type="NCBI Taxonomy" id="2980108"/>
    <lineage>
        <taxon>Bacteria</taxon>
        <taxon>Pseudomonadati</taxon>
        <taxon>Pseudomonadota</taxon>
        <taxon>Alphaproteobacteria</taxon>
        <taxon>Rhodobacterales</taxon>
        <taxon>Roseobacteraceae</taxon>
        <taxon>Roseovarius</taxon>
    </lineage>
</organism>
<proteinExistence type="predicted"/>
<evidence type="ECO:0000313" key="2">
    <source>
        <dbReference type="Proteomes" id="UP001064087"/>
    </source>
</evidence>
<protein>
    <submittedName>
        <fullName evidence="1">Uncharacterized protein</fullName>
    </submittedName>
</protein>
<reference evidence="1" key="1">
    <citation type="submission" date="2022-10" db="EMBL/GenBank/DDBJ databases">
        <title>Roseovarius pelagicus sp. nov., isolated from Arctic seawater.</title>
        <authorList>
            <person name="Hong Y.W."/>
            <person name="Hwang C.Y."/>
        </authorList>
    </citation>
    <scope>NUCLEOTIDE SEQUENCE</scope>
    <source>
        <strain evidence="1">HL-MP18</strain>
    </source>
</reference>
<evidence type="ECO:0000313" key="1">
    <source>
        <dbReference type="EMBL" id="UXX84871.1"/>
    </source>
</evidence>
<dbReference type="EMBL" id="CP106738">
    <property type="protein sequence ID" value="UXX84871.1"/>
    <property type="molecule type" value="Genomic_DNA"/>
</dbReference>
<accession>A0ABY6DFE3</accession>
<dbReference type="Proteomes" id="UP001064087">
    <property type="component" value="Chromosome"/>
</dbReference>
<dbReference type="RefSeq" id="WP_165196037.1">
    <property type="nucleotide sequence ID" value="NZ_CP106738.1"/>
</dbReference>
<sequence length="57" mass="6096">MKLRKFLIVLAASLALPMAFVPTLALSYDFSSLTPVLTYPTPTTPDTPTRGAVDIDG</sequence>
<name>A0ABY6DFE3_9RHOB</name>